<keyword evidence="1" id="KW-0472">Membrane</keyword>
<dbReference type="Proteomes" id="UP000184096">
    <property type="component" value="Chromosome I"/>
</dbReference>
<gene>
    <name evidence="2" type="ORF">SAMN05444170_4316</name>
</gene>
<dbReference type="RefSeq" id="WP_172806060.1">
    <property type="nucleotide sequence ID" value="NZ_LT670849.1"/>
</dbReference>
<feature type="transmembrane region" description="Helical" evidence="1">
    <location>
        <begin position="12"/>
        <end position="35"/>
    </location>
</feature>
<keyword evidence="1" id="KW-1133">Transmembrane helix</keyword>
<evidence type="ECO:0000256" key="1">
    <source>
        <dbReference type="SAM" id="Phobius"/>
    </source>
</evidence>
<dbReference type="AlphaFoldDB" id="A0A1M7UBK3"/>
<evidence type="ECO:0000313" key="3">
    <source>
        <dbReference type="Proteomes" id="UP000184096"/>
    </source>
</evidence>
<reference evidence="3" key="1">
    <citation type="submission" date="2016-11" db="EMBL/GenBank/DDBJ databases">
        <authorList>
            <person name="Varghese N."/>
            <person name="Submissions S."/>
        </authorList>
    </citation>
    <scope>NUCLEOTIDE SEQUENCE [LARGE SCALE GENOMIC DNA]</scope>
    <source>
        <strain evidence="3">GAS401</strain>
    </source>
</reference>
<accession>A0A1M7UBK3</accession>
<name>A0A1M7UBK3_9BRAD</name>
<evidence type="ECO:0000313" key="2">
    <source>
        <dbReference type="EMBL" id="SHN80431.1"/>
    </source>
</evidence>
<sequence length="46" mass="5199">MKPSGLREPMPLWVWLAIALMILAGLGYVTGYLMVEDVLKFFSRQG</sequence>
<proteinExistence type="predicted"/>
<organism evidence="2 3">
    <name type="scientific">Bradyrhizobium erythrophlei</name>
    <dbReference type="NCBI Taxonomy" id="1437360"/>
    <lineage>
        <taxon>Bacteria</taxon>
        <taxon>Pseudomonadati</taxon>
        <taxon>Pseudomonadota</taxon>
        <taxon>Alphaproteobacteria</taxon>
        <taxon>Hyphomicrobiales</taxon>
        <taxon>Nitrobacteraceae</taxon>
        <taxon>Bradyrhizobium</taxon>
    </lineage>
</organism>
<keyword evidence="1" id="KW-0812">Transmembrane</keyword>
<protein>
    <submittedName>
        <fullName evidence="2">Uncharacterized protein</fullName>
    </submittedName>
</protein>
<keyword evidence="3" id="KW-1185">Reference proteome</keyword>
<dbReference type="EMBL" id="LT670849">
    <property type="protein sequence ID" value="SHN80431.1"/>
    <property type="molecule type" value="Genomic_DNA"/>
</dbReference>